<dbReference type="InterPro" id="IPR011009">
    <property type="entry name" value="Kinase-like_dom_sf"/>
</dbReference>
<name>D8MAZ7_BLAHO</name>
<dbReference type="InterPro" id="IPR000719">
    <property type="entry name" value="Prot_kinase_dom"/>
</dbReference>
<dbReference type="SUPFAM" id="SSF56112">
    <property type="entry name" value="Protein kinase-like (PK-like)"/>
    <property type="match status" value="1"/>
</dbReference>
<dbReference type="GO" id="GO:0005524">
    <property type="term" value="F:ATP binding"/>
    <property type="evidence" value="ECO:0007669"/>
    <property type="project" value="InterPro"/>
</dbReference>
<proteinExistence type="predicted"/>
<dbReference type="PROSITE" id="PS50011">
    <property type="entry name" value="PROTEIN_KINASE_DOM"/>
    <property type="match status" value="1"/>
</dbReference>
<accession>D8MAZ7</accession>
<dbReference type="EMBL" id="FN668690">
    <property type="protein sequence ID" value="CBK25236.2"/>
    <property type="molecule type" value="Genomic_DNA"/>
</dbReference>
<reference evidence="2" key="1">
    <citation type="submission" date="2010-02" db="EMBL/GenBank/DDBJ databases">
        <title>Sequencing and annotation of the Blastocystis hominis genome.</title>
        <authorList>
            <person name="Wincker P."/>
        </authorList>
    </citation>
    <scope>NUCLEOTIDE SEQUENCE</scope>
    <source>
        <strain evidence="2">Singapore isolate B</strain>
    </source>
</reference>
<dbReference type="InParanoid" id="D8MAZ7"/>
<evidence type="ECO:0000313" key="3">
    <source>
        <dbReference type="Proteomes" id="UP000008312"/>
    </source>
</evidence>
<organism evidence="2">
    <name type="scientific">Blastocystis hominis</name>
    <dbReference type="NCBI Taxonomy" id="12968"/>
    <lineage>
        <taxon>Eukaryota</taxon>
        <taxon>Sar</taxon>
        <taxon>Stramenopiles</taxon>
        <taxon>Bigyra</taxon>
        <taxon>Opalozoa</taxon>
        <taxon>Opalinata</taxon>
        <taxon>Blastocystidae</taxon>
        <taxon>Blastocystis</taxon>
    </lineage>
</organism>
<dbReference type="RefSeq" id="XP_012899284.1">
    <property type="nucleotide sequence ID" value="XM_013043830.1"/>
</dbReference>
<dbReference type="Pfam" id="PF00069">
    <property type="entry name" value="Pkinase"/>
    <property type="match status" value="1"/>
</dbReference>
<dbReference type="OMA" id="TIERYEC"/>
<protein>
    <recommendedName>
        <fullName evidence="1">Protein kinase domain-containing protein</fullName>
    </recommendedName>
</protein>
<sequence>MVLVMTNTGCLSGSANGEGKGNVSHFKPFSEFLDRYIFDQELSQYVRVEWLLWDRTPFARIVSIFDRATGENLCAKVIYKRFCSPTGLLVLDPQVLTSIRHKNIIKYYDIYESEEEIIVTIERYECRHHVFSCRAFGGELLERIIEKIHYTEMDASHIIKQVLEAVAYLHSKNIVGLASLPENILLPIAGNDTYIKLSDFGLSKLIRNDDHSLGNCRPRTFSMVGSDYYTAPEVFRHKGYDYKADVFGVGIVTFTLLCGYNPYCGPSGACFRKEGLLLEDPYWTHISPAAKDFVTWLLQTDPEKRPSAEECLKHHWITVGMREECEKQAPEDVVIDVNQPFRDHMTQSRRLSSYA</sequence>
<dbReference type="Proteomes" id="UP000008312">
    <property type="component" value="Unassembled WGS sequence"/>
</dbReference>
<evidence type="ECO:0000259" key="1">
    <source>
        <dbReference type="PROSITE" id="PS50011"/>
    </source>
</evidence>
<dbReference type="Gene3D" id="1.10.510.10">
    <property type="entry name" value="Transferase(Phosphotransferase) domain 1"/>
    <property type="match status" value="1"/>
</dbReference>
<dbReference type="GO" id="GO:0004672">
    <property type="term" value="F:protein kinase activity"/>
    <property type="evidence" value="ECO:0007669"/>
    <property type="project" value="InterPro"/>
</dbReference>
<gene>
    <name evidence="2" type="ORF">GSBLH_T00004854001</name>
</gene>
<dbReference type="PANTHER" id="PTHR24347">
    <property type="entry name" value="SERINE/THREONINE-PROTEIN KINASE"/>
    <property type="match status" value="1"/>
</dbReference>
<dbReference type="GeneID" id="24921855"/>
<evidence type="ECO:0000313" key="2">
    <source>
        <dbReference type="EMBL" id="CBK25236.2"/>
    </source>
</evidence>
<dbReference type="AlphaFoldDB" id="D8MAZ7"/>
<feature type="domain" description="Protein kinase" evidence="1">
    <location>
        <begin position="47"/>
        <end position="317"/>
    </location>
</feature>
<keyword evidence="3" id="KW-1185">Reference proteome</keyword>
<dbReference type="Gene3D" id="3.30.200.20">
    <property type="entry name" value="Phosphorylase Kinase, domain 1"/>
    <property type="match status" value="1"/>
</dbReference>
<dbReference type="OrthoDB" id="40902at2759"/>